<dbReference type="GeneID" id="71992846"/>
<keyword evidence="3" id="KW-1185">Reference proteome</keyword>
<name>A0A9Q8PJI2_PASFU</name>
<dbReference type="RefSeq" id="XP_047767890.1">
    <property type="nucleotide sequence ID" value="XM_047912116.1"/>
</dbReference>
<gene>
    <name evidence="2" type="ORF">CLAFUR5_12968</name>
</gene>
<dbReference type="AlphaFoldDB" id="A0A9Q8PJI2"/>
<feature type="compositionally biased region" description="Polar residues" evidence="1">
    <location>
        <begin position="49"/>
        <end position="79"/>
    </location>
</feature>
<dbReference type="KEGG" id="ffu:CLAFUR5_12968"/>
<evidence type="ECO:0000313" key="2">
    <source>
        <dbReference type="EMBL" id="UJO23524.1"/>
    </source>
</evidence>
<evidence type="ECO:0000256" key="1">
    <source>
        <dbReference type="SAM" id="MobiDB-lite"/>
    </source>
</evidence>
<dbReference type="Proteomes" id="UP000756132">
    <property type="component" value="Chromosome 11"/>
</dbReference>
<feature type="compositionally biased region" description="Polar residues" evidence="1">
    <location>
        <begin position="1"/>
        <end position="11"/>
    </location>
</feature>
<feature type="compositionally biased region" description="Low complexity" evidence="1">
    <location>
        <begin position="23"/>
        <end position="35"/>
    </location>
</feature>
<reference evidence="2" key="2">
    <citation type="journal article" date="2022" name="Microb. Genom.">
        <title>A chromosome-scale genome assembly of the tomato pathogen Cladosporium fulvum reveals a compartmentalized genome architecture and the presence of a dispensable chromosome.</title>
        <authorList>
            <person name="Zaccaron A.Z."/>
            <person name="Chen L.H."/>
            <person name="Samaras A."/>
            <person name="Stergiopoulos I."/>
        </authorList>
    </citation>
    <scope>NUCLEOTIDE SEQUENCE</scope>
    <source>
        <strain evidence="2">Race5_Kim</strain>
    </source>
</reference>
<protein>
    <submittedName>
        <fullName evidence="2">Uncharacterized protein</fullName>
    </submittedName>
</protein>
<accession>A0A9Q8PJI2</accession>
<proteinExistence type="predicted"/>
<dbReference type="EMBL" id="CP090173">
    <property type="protein sequence ID" value="UJO23524.1"/>
    <property type="molecule type" value="Genomic_DNA"/>
</dbReference>
<feature type="region of interest" description="Disordered" evidence="1">
    <location>
        <begin position="1"/>
        <end position="84"/>
    </location>
</feature>
<organism evidence="2 3">
    <name type="scientific">Passalora fulva</name>
    <name type="common">Tomato leaf mold</name>
    <name type="synonym">Cladosporium fulvum</name>
    <dbReference type="NCBI Taxonomy" id="5499"/>
    <lineage>
        <taxon>Eukaryota</taxon>
        <taxon>Fungi</taxon>
        <taxon>Dikarya</taxon>
        <taxon>Ascomycota</taxon>
        <taxon>Pezizomycotina</taxon>
        <taxon>Dothideomycetes</taxon>
        <taxon>Dothideomycetidae</taxon>
        <taxon>Mycosphaerellales</taxon>
        <taxon>Mycosphaerellaceae</taxon>
        <taxon>Fulvia</taxon>
    </lineage>
</organism>
<sequence>MERSPVNTHITSWGRPLQYNSGAAQQQPVQTQYAQSTSRQRPVLRPTAPSFSSAASMPTTLQTAVPTTDAQRDGQLSSDSESDTIAVAQHGPAAATQTVNPAGDSDTIVVANPQSKAATRGARQIREC</sequence>
<evidence type="ECO:0000313" key="3">
    <source>
        <dbReference type="Proteomes" id="UP000756132"/>
    </source>
</evidence>
<reference evidence="2" key="1">
    <citation type="submission" date="2021-12" db="EMBL/GenBank/DDBJ databases">
        <authorList>
            <person name="Zaccaron A."/>
            <person name="Stergiopoulos I."/>
        </authorList>
    </citation>
    <scope>NUCLEOTIDE SEQUENCE</scope>
    <source>
        <strain evidence="2">Race5_Kim</strain>
    </source>
</reference>